<comment type="caution">
    <text evidence="2">The sequence shown here is derived from an EMBL/GenBank/DDBJ whole genome shotgun (WGS) entry which is preliminary data.</text>
</comment>
<evidence type="ECO:0008006" key="4">
    <source>
        <dbReference type="Google" id="ProtNLM"/>
    </source>
</evidence>
<proteinExistence type="predicted"/>
<keyword evidence="1" id="KW-0812">Transmembrane</keyword>
<keyword evidence="3" id="KW-1185">Reference proteome</keyword>
<feature type="transmembrane region" description="Helical" evidence="1">
    <location>
        <begin position="81"/>
        <end position="101"/>
    </location>
</feature>
<gene>
    <name evidence="2" type="ORF">CVT23_19195</name>
</gene>
<evidence type="ECO:0000313" key="2">
    <source>
        <dbReference type="EMBL" id="PJK28016.1"/>
    </source>
</evidence>
<feature type="transmembrane region" description="Helical" evidence="1">
    <location>
        <begin position="6"/>
        <end position="32"/>
    </location>
</feature>
<sequence>MTLGRLLLVLFYLMLVAGGWLVGHWLTGFALIEVRPSNEPEIHRIVMLATGVYIAASAIPFVPGAEIGFALILALGDRIVFLVYIAMVTALLLAFLVGRFLPSKAIAGAFRFVGFERARNLVLRLEPLDSQARVAMLACPRSAPLGHFDVIA</sequence>
<keyword evidence="1" id="KW-1133">Transmembrane helix</keyword>
<name>A0A2M9FX30_9PROT</name>
<dbReference type="AlphaFoldDB" id="A0A2M9FX30"/>
<organism evidence="2 3">
    <name type="scientific">Minwuia thermotolerans</name>
    <dbReference type="NCBI Taxonomy" id="2056226"/>
    <lineage>
        <taxon>Bacteria</taxon>
        <taxon>Pseudomonadati</taxon>
        <taxon>Pseudomonadota</taxon>
        <taxon>Alphaproteobacteria</taxon>
        <taxon>Minwuiales</taxon>
        <taxon>Minwuiaceae</taxon>
        <taxon>Minwuia</taxon>
    </lineage>
</organism>
<dbReference type="EMBL" id="PHIG01000049">
    <property type="protein sequence ID" value="PJK28016.1"/>
    <property type="molecule type" value="Genomic_DNA"/>
</dbReference>
<reference evidence="2 3" key="1">
    <citation type="submission" date="2017-11" db="EMBL/GenBank/DDBJ databases">
        <title>Draft genome sequence of Rhizobiales bacterium SY3-13.</title>
        <authorList>
            <person name="Sun C."/>
        </authorList>
    </citation>
    <scope>NUCLEOTIDE SEQUENCE [LARGE SCALE GENOMIC DNA]</scope>
    <source>
        <strain evidence="2 3">SY3-13</strain>
    </source>
</reference>
<protein>
    <recommendedName>
        <fullName evidence="4">TVP38/TMEM64 family membrane protein</fullName>
    </recommendedName>
</protein>
<dbReference type="Proteomes" id="UP000229498">
    <property type="component" value="Unassembled WGS sequence"/>
</dbReference>
<evidence type="ECO:0000256" key="1">
    <source>
        <dbReference type="SAM" id="Phobius"/>
    </source>
</evidence>
<dbReference type="RefSeq" id="WP_109793454.1">
    <property type="nucleotide sequence ID" value="NZ_PHIG01000049.1"/>
</dbReference>
<feature type="transmembrane region" description="Helical" evidence="1">
    <location>
        <begin position="52"/>
        <end position="75"/>
    </location>
</feature>
<evidence type="ECO:0000313" key="3">
    <source>
        <dbReference type="Proteomes" id="UP000229498"/>
    </source>
</evidence>
<keyword evidence="1" id="KW-0472">Membrane</keyword>
<dbReference type="OrthoDB" id="6369004at2"/>
<accession>A0A2M9FX30</accession>